<dbReference type="Gene3D" id="3.10.105.10">
    <property type="entry name" value="Dipeptide-binding Protein, Domain 3"/>
    <property type="match status" value="1"/>
</dbReference>
<evidence type="ECO:0000256" key="1">
    <source>
        <dbReference type="ARBA" id="ARBA00005695"/>
    </source>
</evidence>
<evidence type="ECO:0000256" key="2">
    <source>
        <dbReference type="ARBA" id="ARBA00022448"/>
    </source>
</evidence>
<name>A0A1G7GZ99_9EURY</name>
<dbReference type="GO" id="GO:0015833">
    <property type="term" value="P:peptide transport"/>
    <property type="evidence" value="ECO:0007669"/>
    <property type="project" value="TreeGrafter"/>
</dbReference>
<evidence type="ECO:0000256" key="3">
    <source>
        <dbReference type="ARBA" id="ARBA00022729"/>
    </source>
</evidence>
<dbReference type="InterPro" id="IPR030678">
    <property type="entry name" value="Peptide/Ni-bd"/>
</dbReference>
<dbReference type="SUPFAM" id="SSF53850">
    <property type="entry name" value="Periplasmic binding protein-like II"/>
    <property type="match status" value="1"/>
</dbReference>
<dbReference type="PIRSF" id="PIRSF002741">
    <property type="entry name" value="MppA"/>
    <property type="match status" value="1"/>
</dbReference>
<accession>A0A1G7GZ99</accession>
<evidence type="ECO:0000259" key="5">
    <source>
        <dbReference type="Pfam" id="PF00496"/>
    </source>
</evidence>
<feature type="domain" description="Solute-binding protein family 5" evidence="5">
    <location>
        <begin position="130"/>
        <end position="503"/>
    </location>
</feature>
<keyword evidence="3" id="KW-0732">Signal</keyword>
<dbReference type="InterPro" id="IPR000914">
    <property type="entry name" value="SBP_5_dom"/>
</dbReference>
<proteinExistence type="inferred from homology"/>
<keyword evidence="2" id="KW-0813">Transport</keyword>
<evidence type="ECO:0000313" key="7">
    <source>
        <dbReference type="Proteomes" id="UP000324020"/>
    </source>
</evidence>
<dbReference type="PANTHER" id="PTHR30290">
    <property type="entry name" value="PERIPLASMIC BINDING COMPONENT OF ABC TRANSPORTER"/>
    <property type="match status" value="1"/>
</dbReference>
<feature type="region of interest" description="Disordered" evidence="4">
    <location>
        <begin position="56"/>
        <end position="77"/>
    </location>
</feature>
<keyword evidence="7" id="KW-1185">Reference proteome</keyword>
<dbReference type="AlphaFoldDB" id="A0A1G7GZ99"/>
<dbReference type="Gene3D" id="3.90.76.10">
    <property type="entry name" value="Dipeptide-binding Protein, Domain 1"/>
    <property type="match status" value="1"/>
</dbReference>
<protein>
    <submittedName>
        <fullName evidence="6">Peptide/nickel transport system substrate-binding protein</fullName>
    </submittedName>
</protein>
<dbReference type="PANTHER" id="PTHR30290:SF9">
    <property type="entry name" value="OLIGOPEPTIDE-BINDING PROTEIN APPA"/>
    <property type="match status" value="1"/>
</dbReference>
<dbReference type="GO" id="GO:1904680">
    <property type="term" value="F:peptide transmembrane transporter activity"/>
    <property type="evidence" value="ECO:0007669"/>
    <property type="project" value="TreeGrafter"/>
</dbReference>
<dbReference type="GO" id="GO:0043190">
    <property type="term" value="C:ATP-binding cassette (ABC) transporter complex"/>
    <property type="evidence" value="ECO:0007669"/>
    <property type="project" value="InterPro"/>
</dbReference>
<reference evidence="6 7" key="1">
    <citation type="submission" date="2016-10" db="EMBL/GenBank/DDBJ databases">
        <authorList>
            <person name="Varghese N."/>
            <person name="Submissions S."/>
        </authorList>
    </citation>
    <scope>NUCLEOTIDE SEQUENCE [LARGE SCALE GENOMIC DNA]</scope>
    <source>
        <strain evidence="6 7">CGMCC 1.3527</strain>
    </source>
</reference>
<gene>
    <name evidence="6" type="ORF">SAMN04488067_101132</name>
</gene>
<evidence type="ECO:0000256" key="4">
    <source>
        <dbReference type="SAM" id="MobiDB-lite"/>
    </source>
</evidence>
<dbReference type="Pfam" id="PF00496">
    <property type="entry name" value="SBP_bac_5"/>
    <property type="match status" value="1"/>
</dbReference>
<dbReference type="EMBL" id="FNBO01000001">
    <property type="protein sequence ID" value="SDE93435.1"/>
    <property type="molecule type" value="Genomic_DNA"/>
</dbReference>
<organism evidence="6 7">
    <name type="scientific">Halorubrum xinjiangense</name>
    <dbReference type="NCBI Taxonomy" id="261291"/>
    <lineage>
        <taxon>Archaea</taxon>
        <taxon>Methanobacteriati</taxon>
        <taxon>Methanobacteriota</taxon>
        <taxon>Stenosarchaea group</taxon>
        <taxon>Halobacteria</taxon>
        <taxon>Halobacteriales</taxon>
        <taxon>Haloferacaceae</taxon>
        <taxon>Halorubrum</taxon>
    </lineage>
</organism>
<dbReference type="Gene3D" id="3.40.190.10">
    <property type="entry name" value="Periplasmic binding protein-like II"/>
    <property type="match status" value="1"/>
</dbReference>
<dbReference type="InterPro" id="IPR039424">
    <property type="entry name" value="SBP_5"/>
</dbReference>
<sequence length="659" mass="73457">MIVSLKFFVYAFVAWCMSSRDMEDGDDPRHVNRRQWLSALGLAGAVTLAGCSGNGGGGGGGDGNDTDDGSDGGDATTQQDVYATASAASFTTLNPIYNTENGAGNAIARTLDQGYTFDENNEYVPLLYDMSTEDGEVWTFEVREGLEFSDPYGEVTASDFVYLIQEVHQSSWANSAATTSWQGVTVEETGEYEFEATLESPSLLWPESYDPLLYPIPQELLEPYVEEEDTEGLQEDEELLELQFAGNLGPYVLDEWQRDAGTRYSRNDDYYLQDVDELPDVFNDAPYFEEAEIRVIEEEASRLGALETGEVDSAAIPPEQVESYQNSEEIYVNRIPQPYNEKISVNMRDNGWNTGPGNMFRHTPFRQAMAAAIDKEGLIQGVFRDFAETHFTWQPRFSEFYPPEEEIPQFGVGENYGSEVARGLAEEAFAESEYDYGFDGDAMVNPDGDQIQLDIYHSAGQDTEQLMADFIAQELGENLGIDVTVEAIDGTRFNNEYWTTSDFPTPETNDEGEVTEVPDELVDTVNGEEVEWTAPTSTNPGPRNVTTSQDWDMSVVFGLNTYPRNPITNNAFFDGPTAFYNPVGYYPGFDAESLFEQAQAATSQEELADALVELFANLAEEQPYIMLAFPDSTVGYREGLEGPIENFSNGWNLPAWRYE</sequence>
<dbReference type="Proteomes" id="UP000324020">
    <property type="component" value="Unassembled WGS sequence"/>
</dbReference>
<evidence type="ECO:0000313" key="6">
    <source>
        <dbReference type="EMBL" id="SDE93435.1"/>
    </source>
</evidence>
<comment type="similarity">
    <text evidence="1">Belongs to the bacterial solute-binding protein 5 family.</text>
</comment>
<dbReference type="CDD" id="cd00995">
    <property type="entry name" value="PBP2_NikA_DppA_OppA_like"/>
    <property type="match status" value="1"/>
</dbReference>
<dbReference type="GO" id="GO:0042597">
    <property type="term" value="C:periplasmic space"/>
    <property type="evidence" value="ECO:0007669"/>
    <property type="project" value="UniProtKB-ARBA"/>
</dbReference>